<evidence type="ECO:0000313" key="2">
    <source>
        <dbReference type="EMBL" id="KRM29074.1"/>
    </source>
</evidence>
<dbReference type="EMBL" id="AZFI01000036">
    <property type="protein sequence ID" value="KRM29074.1"/>
    <property type="molecule type" value="Genomic_DNA"/>
</dbReference>
<evidence type="ECO:0000256" key="1">
    <source>
        <dbReference type="SAM" id="MobiDB-lite"/>
    </source>
</evidence>
<proteinExistence type="predicted"/>
<comment type="caution">
    <text evidence="2">The sequence shown here is derived from an EMBL/GenBank/DDBJ whole genome shotgun (WGS) entry which is preliminary data.</text>
</comment>
<name>A0ABR5PM84_9LACO</name>
<evidence type="ECO:0000313" key="3">
    <source>
        <dbReference type="Proteomes" id="UP000051217"/>
    </source>
</evidence>
<dbReference type="RefSeq" id="WP_235803072.1">
    <property type="nucleotide sequence ID" value="NZ_AZFI01000036.1"/>
</dbReference>
<feature type="compositionally biased region" description="Basic and acidic residues" evidence="1">
    <location>
        <begin position="50"/>
        <end position="65"/>
    </location>
</feature>
<protein>
    <submittedName>
        <fullName evidence="2">Uncharacterized protein</fullName>
    </submittedName>
</protein>
<dbReference type="Proteomes" id="UP000051217">
    <property type="component" value="Unassembled WGS sequence"/>
</dbReference>
<reference evidence="2 3" key="1">
    <citation type="journal article" date="2015" name="Genome Announc.">
        <title>Expanding the biotechnology potential of lactobacilli through comparative genomics of 213 strains and associated genera.</title>
        <authorList>
            <person name="Sun Z."/>
            <person name="Harris H.M."/>
            <person name="McCann A."/>
            <person name="Guo C."/>
            <person name="Argimon S."/>
            <person name="Zhang W."/>
            <person name="Yang X."/>
            <person name="Jeffery I.B."/>
            <person name="Cooney J.C."/>
            <person name="Kagawa T.F."/>
            <person name="Liu W."/>
            <person name="Song Y."/>
            <person name="Salvetti E."/>
            <person name="Wrobel A."/>
            <person name="Rasinkangas P."/>
            <person name="Parkhill J."/>
            <person name="Rea M.C."/>
            <person name="O'Sullivan O."/>
            <person name="Ritari J."/>
            <person name="Douillard F.P."/>
            <person name="Paul Ross R."/>
            <person name="Yang R."/>
            <person name="Briner A.E."/>
            <person name="Felis G.E."/>
            <person name="de Vos W.M."/>
            <person name="Barrangou R."/>
            <person name="Klaenhammer T.R."/>
            <person name="Caufield P.W."/>
            <person name="Cui Y."/>
            <person name="Zhang H."/>
            <person name="O'Toole P.W."/>
        </authorList>
    </citation>
    <scope>NUCLEOTIDE SEQUENCE [LARGE SCALE GENOMIC DNA]</scope>
    <source>
        <strain evidence="2 3">DSM 15836</strain>
    </source>
</reference>
<keyword evidence="3" id="KW-1185">Reference proteome</keyword>
<gene>
    <name evidence="2" type="ORF">FC65_GL001466</name>
</gene>
<accession>A0ABR5PM84</accession>
<sequence>MPAGSQKDAQNQQLQMQRQQAAVQIAQLKEGQEQWQRSSQALRSGQKRLAKTEDKLNQQDKQVNK</sequence>
<feature type="region of interest" description="Disordered" evidence="1">
    <location>
        <begin position="36"/>
        <end position="65"/>
    </location>
</feature>
<organism evidence="2 3">
    <name type="scientific">Ligilactobacillus acidipiscis DSM 15836</name>
    <dbReference type="NCBI Taxonomy" id="1423716"/>
    <lineage>
        <taxon>Bacteria</taxon>
        <taxon>Bacillati</taxon>
        <taxon>Bacillota</taxon>
        <taxon>Bacilli</taxon>
        <taxon>Lactobacillales</taxon>
        <taxon>Lactobacillaceae</taxon>
        <taxon>Ligilactobacillus</taxon>
    </lineage>
</organism>